<dbReference type="PANTHER" id="PTHR48078">
    <property type="entry name" value="THREONINE DEHYDRATASE, MITOCHONDRIAL-RELATED"/>
    <property type="match status" value="1"/>
</dbReference>
<keyword evidence="3 5" id="KW-0456">Lyase</keyword>
<evidence type="ECO:0000256" key="2">
    <source>
        <dbReference type="ARBA" id="ARBA00022898"/>
    </source>
</evidence>
<dbReference type="eggNOG" id="COG0498">
    <property type="taxonomic scope" value="Bacteria"/>
</dbReference>
<dbReference type="GO" id="GO:0004794">
    <property type="term" value="F:threonine deaminase activity"/>
    <property type="evidence" value="ECO:0007669"/>
    <property type="project" value="TreeGrafter"/>
</dbReference>
<organism evidence="5 6">
    <name type="scientific">Methylobacterium oryzae CBMB20</name>
    <dbReference type="NCBI Taxonomy" id="693986"/>
    <lineage>
        <taxon>Bacteria</taxon>
        <taxon>Pseudomonadati</taxon>
        <taxon>Pseudomonadota</taxon>
        <taxon>Alphaproteobacteria</taxon>
        <taxon>Hyphomicrobiales</taxon>
        <taxon>Methylobacteriaceae</taxon>
        <taxon>Methylobacterium</taxon>
    </lineage>
</organism>
<sequence length="379" mass="39292">MPPSAAYLDPATGATYPIETPRWRSETGGPLMITDLPGIGRGEIDTAKRSLWRYAAALPVAVSDPVSLGEGCTPLVHRPWRGGHAHFKLEWFAPSGSFKDRGASVMLSILRQQGIAAVLEDSSGNGGAAVATYAAAAGMRAKILVPASTSPAKTVQMRAAGAAVELVPGTRQDTADAAVRQAEEIFYASHNWQAHFLQGTKTLAYELWEDLGFSAPDAVIIPCGAGSNILGCDIGFSELLRRGEIARLPRLYAVQPAHCAPLHAGFAAGADDFVPVTPRPTLAEGASIAQPVRGREVLAALRRSGGGTVAVSEAAIEAALMELARTGLYVEPTCAMAAAALSDLTASGAIRPGETSVVVLTGTGIKATPRIAELLGLAP</sequence>
<evidence type="ECO:0000259" key="4">
    <source>
        <dbReference type="Pfam" id="PF00291"/>
    </source>
</evidence>
<dbReference type="Pfam" id="PF00291">
    <property type="entry name" value="PALP"/>
    <property type="match status" value="1"/>
</dbReference>
<dbReference type="GO" id="GO:0003941">
    <property type="term" value="F:L-serine ammonia-lyase activity"/>
    <property type="evidence" value="ECO:0007669"/>
    <property type="project" value="TreeGrafter"/>
</dbReference>
<dbReference type="STRING" id="693986.MOC_1919"/>
<dbReference type="AlphaFoldDB" id="A0A089Q517"/>
<dbReference type="SUPFAM" id="SSF53686">
    <property type="entry name" value="Tryptophan synthase beta subunit-like PLP-dependent enzymes"/>
    <property type="match status" value="1"/>
</dbReference>
<dbReference type="Proteomes" id="UP000029492">
    <property type="component" value="Chromosome"/>
</dbReference>
<dbReference type="InterPro" id="IPR036052">
    <property type="entry name" value="TrpB-like_PALP_sf"/>
</dbReference>
<evidence type="ECO:0000256" key="3">
    <source>
        <dbReference type="ARBA" id="ARBA00023239"/>
    </source>
</evidence>
<dbReference type="GO" id="GO:0006565">
    <property type="term" value="P:L-serine catabolic process"/>
    <property type="evidence" value="ECO:0007669"/>
    <property type="project" value="TreeGrafter"/>
</dbReference>
<dbReference type="KEGG" id="mor:MOC_1919"/>
<protein>
    <submittedName>
        <fullName evidence="5">Pyridoxal-5'-phosphate-dependent protein beta subunit</fullName>
        <ecNumber evidence="5">4.2.3.1</ecNumber>
    </submittedName>
</protein>
<keyword evidence="6" id="KW-1185">Reference proteome</keyword>
<feature type="domain" description="Tryptophan synthase beta chain-like PALP" evidence="4">
    <location>
        <begin position="66"/>
        <end position="362"/>
    </location>
</feature>
<dbReference type="RefSeq" id="WP_043756705.1">
    <property type="nucleotide sequence ID" value="NZ_CP003811.1"/>
</dbReference>
<keyword evidence="2" id="KW-0663">Pyridoxal phosphate</keyword>
<gene>
    <name evidence="5" type="ORF">MOC_1919</name>
</gene>
<evidence type="ECO:0000313" key="5">
    <source>
        <dbReference type="EMBL" id="AIQ89674.1"/>
    </source>
</evidence>
<accession>A0A089Q517</accession>
<evidence type="ECO:0000256" key="1">
    <source>
        <dbReference type="ARBA" id="ARBA00001933"/>
    </source>
</evidence>
<dbReference type="InterPro" id="IPR000634">
    <property type="entry name" value="Ser/Thr_deHydtase_PyrdxlP-BS"/>
</dbReference>
<proteinExistence type="predicted"/>
<dbReference type="EC" id="4.2.3.1" evidence="5"/>
<dbReference type="PROSITE" id="PS00165">
    <property type="entry name" value="DEHYDRATASE_SER_THR"/>
    <property type="match status" value="1"/>
</dbReference>
<dbReference type="EMBL" id="CP003811">
    <property type="protein sequence ID" value="AIQ89674.1"/>
    <property type="molecule type" value="Genomic_DNA"/>
</dbReference>
<dbReference type="Gene3D" id="3.40.50.1100">
    <property type="match status" value="2"/>
</dbReference>
<dbReference type="GO" id="GO:0004795">
    <property type="term" value="F:threonine synthase activity"/>
    <property type="evidence" value="ECO:0007669"/>
    <property type="project" value="UniProtKB-EC"/>
</dbReference>
<dbReference type="GO" id="GO:0009097">
    <property type="term" value="P:isoleucine biosynthetic process"/>
    <property type="evidence" value="ECO:0007669"/>
    <property type="project" value="TreeGrafter"/>
</dbReference>
<evidence type="ECO:0000313" key="6">
    <source>
        <dbReference type="Proteomes" id="UP000029492"/>
    </source>
</evidence>
<reference evidence="5 6" key="1">
    <citation type="journal article" date="2014" name="PLoS ONE">
        <title>Genome Information of Methylobacterium oryzae, a Plant-Probiotic Methylotroph in the Phyllosphere.</title>
        <authorList>
            <person name="Kwak M.J."/>
            <person name="Jeong H."/>
            <person name="Madhaiyan M."/>
            <person name="Lee Y."/>
            <person name="Sa T.M."/>
            <person name="Oh T.K."/>
            <person name="Kim J.F."/>
        </authorList>
    </citation>
    <scope>NUCLEOTIDE SEQUENCE [LARGE SCALE GENOMIC DNA]</scope>
    <source>
        <strain evidence="5 6">CBMB20</strain>
    </source>
</reference>
<dbReference type="HOGENOM" id="CLU_028142_4_0_5"/>
<dbReference type="InterPro" id="IPR001926">
    <property type="entry name" value="TrpB-like_PALP"/>
</dbReference>
<dbReference type="PANTHER" id="PTHR48078:SF6">
    <property type="entry name" value="L-THREONINE DEHYDRATASE CATABOLIC TDCB"/>
    <property type="match status" value="1"/>
</dbReference>
<name>A0A089Q517_9HYPH</name>
<dbReference type="GO" id="GO:0030170">
    <property type="term" value="F:pyridoxal phosphate binding"/>
    <property type="evidence" value="ECO:0007669"/>
    <property type="project" value="InterPro"/>
</dbReference>
<dbReference type="CDD" id="cd01563">
    <property type="entry name" value="Thr-synth_1"/>
    <property type="match status" value="1"/>
</dbReference>
<dbReference type="InterPro" id="IPR050147">
    <property type="entry name" value="Ser/Thr_Dehydratase"/>
</dbReference>
<comment type="cofactor">
    <cofactor evidence="1">
        <name>pyridoxal 5'-phosphate</name>
        <dbReference type="ChEBI" id="CHEBI:597326"/>
    </cofactor>
</comment>
<dbReference type="GO" id="GO:0006567">
    <property type="term" value="P:L-threonine catabolic process"/>
    <property type="evidence" value="ECO:0007669"/>
    <property type="project" value="TreeGrafter"/>
</dbReference>